<accession>A0A558D2W4</accession>
<feature type="domain" description="CN hydrolase" evidence="2">
    <location>
        <begin position="44"/>
        <end position="303"/>
    </location>
</feature>
<protein>
    <submittedName>
        <fullName evidence="3">Carbon-nitrogen hydrolase family protein</fullName>
    </submittedName>
</protein>
<sequence length="364" mass="40495">MKRQSNTLAIDRRHFVAWLLACLTTGVSPGKGMAYSTTDENNTIKVAALQMTPRLGDFSANMEQAEQLIRQAQRQGAQWIVLPEMFTSAVAFHPDMLGVIRPIEGAPAQMMLRLAQQSGSTIGGSFLASVDGEVRNSFLLVSPNGDIQRHDKDQPTYWENCYYQGGADEGVLTNPLGQIGVALCWELIRSRTMRRLKDRVRLVLSGSCWWTLSDDVDIANPLRLINLSMLQDAPVHCARMLGVPVVHAAHAGSFKGFFSPDLPDIPYDSSYMGESMIVDATGAVLARRSAEEGAGTLVAEITLPLEPKPSLVIPQRFWMPDTMPVPWKTAWVRWLKSGSHYYKRVTRDYLATGKTNDYTPEYME</sequence>
<dbReference type="GO" id="GO:0050126">
    <property type="term" value="F:N-carbamoylputrescine amidase activity"/>
    <property type="evidence" value="ECO:0007669"/>
    <property type="project" value="TreeGrafter"/>
</dbReference>
<dbReference type="InterPro" id="IPR036526">
    <property type="entry name" value="C-N_Hydrolase_sf"/>
</dbReference>
<name>A0A558D2W4_9GAMM</name>
<dbReference type="InterPro" id="IPR050345">
    <property type="entry name" value="Aliph_Amidase/BUP"/>
</dbReference>
<organism evidence="3 4">
    <name type="scientific">Sedimenticola thiotaurini</name>
    <dbReference type="NCBI Taxonomy" id="1543721"/>
    <lineage>
        <taxon>Bacteria</taxon>
        <taxon>Pseudomonadati</taxon>
        <taxon>Pseudomonadota</taxon>
        <taxon>Gammaproteobacteria</taxon>
        <taxon>Chromatiales</taxon>
        <taxon>Sedimenticolaceae</taxon>
        <taxon>Sedimenticola</taxon>
    </lineage>
</organism>
<evidence type="ECO:0000256" key="1">
    <source>
        <dbReference type="ARBA" id="ARBA00022801"/>
    </source>
</evidence>
<dbReference type="Pfam" id="PF00795">
    <property type="entry name" value="CN_hydrolase"/>
    <property type="match status" value="1"/>
</dbReference>
<dbReference type="AlphaFoldDB" id="A0A558D2W4"/>
<evidence type="ECO:0000313" key="4">
    <source>
        <dbReference type="Proteomes" id="UP000317355"/>
    </source>
</evidence>
<dbReference type="SUPFAM" id="SSF56317">
    <property type="entry name" value="Carbon-nitrogen hydrolase"/>
    <property type="match status" value="1"/>
</dbReference>
<evidence type="ECO:0000313" key="3">
    <source>
        <dbReference type="EMBL" id="TVT55357.1"/>
    </source>
</evidence>
<dbReference type="PANTHER" id="PTHR43674:SF2">
    <property type="entry name" value="BETA-UREIDOPROPIONASE"/>
    <property type="match status" value="1"/>
</dbReference>
<dbReference type="PROSITE" id="PS50263">
    <property type="entry name" value="CN_HYDROLASE"/>
    <property type="match status" value="1"/>
</dbReference>
<dbReference type="PANTHER" id="PTHR43674">
    <property type="entry name" value="NITRILASE C965.09-RELATED"/>
    <property type="match status" value="1"/>
</dbReference>
<comment type="caution">
    <text evidence="3">The sequence shown here is derived from an EMBL/GenBank/DDBJ whole genome shotgun (WGS) entry which is preliminary data.</text>
</comment>
<evidence type="ECO:0000259" key="2">
    <source>
        <dbReference type="PROSITE" id="PS50263"/>
    </source>
</evidence>
<dbReference type="EMBL" id="VMRY01000034">
    <property type="protein sequence ID" value="TVT55357.1"/>
    <property type="molecule type" value="Genomic_DNA"/>
</dbReference>
<dbReference type="Gene3D" id="3.60.110.10">
    <property type="entry name" value="Carbon-nitrogen hydrolase"/>
    <property type="match status" value="1"/>
</dbReference>
<proteinExistence type="predicted"/>
<dbReference type="Proteomes" id="UP000317355">
    <property type="component" value="Unassembled WGS sequence"/>
</dbReference>
<dbReference type="CDD" id="cd07197">
    <property type="entry name" value="nitrilase"/>
    <property type="match status" value="1"/>
</dbReference>
<dbReference type="GO" id="GO:0033388">
    <property type="term" value="P:putrescine biosynthetic process from arginine"/>
    <property type="evidence" value="ECO:0007669"/>
    <property type="project" value="TreeGrafter"/>
</dbReference>
<dbReference type="InterPro" id="IPR003010">
    <property type="entry name" value="C-N_Hydrolase"/>
</dbReference>
<reference evidence="3 4" key="1">
    <citation type="submission" date="2019-07" db="EMBL/GenBank/DDBJ databases">
        <title>The pathways for chlorine oxyanion respiration interact through the shared metabolite chlorate.</title>
        <authorList>
            <person name="Barnum T.P."/>
            <person name="Cheng Y."/>
            <person name="Hill K.A."/>
            <person name="Lucas L.N."/>
            <person name="Carlson H.K."/>
            <person name="Coates J.D."/>
        </authorList>
    </citation>
    <scope>NUCLEOTIDE SEQUENCE [LARGE SCALE GENOMIC DNA]</scope>
    <source>
        <strain evidence="3">BK-3</strain>
    </source>
</reference>
<keyword evidence="1 3" id="KW-0378">Hydrolase</keyword>
<gene>
    <name evidence="3" type="ORF">FHK82_08435</name>
</gene>